<dbReference type="AlphaFoldDB" id="A0A9P6N2T3"/>
<dbReference type="Proteomes" id="UP000703661">
    <property type="component" value="Unassembled WGS sequence"/>
</dbReference>
<dbReference type="InterPro" id="IPR036047">
    <property type="entry name" value="F-box-like_dom_sf"/>
</dbReference>
<feature type="non-terminal residue" evidence="1">
    <location>
        <position position="396"/>
    </location>
</feature>
<organism evidence="1 2">
    <name type="scientific">Entomortierella chlamydospora</name>
    <dbReference type="NCBI Taxonomy" id="101097"/>
    <lineage>
        <taxon>Eukaryota</taxon>
        <taxon>Fungi</taxon>
        <taxon>Fungi incertae sedis</taxon>
        <taxon>Mucoromycota</taxon>
        <taxon>Mortierellomycotina</taxon>
        <taxon>Mortierellomycetes</taxon>
        <taxon>Mortierellales</taxon>
        <taxon>Mortierellaceae</taxon>
        <taxon>Entomortierella</taxon>
    </lineage>
</organism>
<evidence type="ECO:0008006" key="3">
    <source>
        <dbReference type="Google" id="ProtNLM"/>
    </source>
</evidence>
<dbReference type="Gene3D" id="3.80.10.10">
    <property type="entry name" value="Ribonuclease Inhibitor"/>
    <property type="match status" value="1"/>
</dbReference>
<evidence type="ECO:0000313" key="1">
    <source>
        <dbReference type="EMBL" id="KAG0021901.1"/>
    </source>
</evidence>
<dbReference type="SUPFAM" id="SSF81383">
    <property type="entry name" value="F-box domain"/>
    <property type="match status" value="1"/>
</dbReference>
<dbReference type="EMBL" id="JAAAID010000134">
    <property type="protein sequence ID" value="KAG0021901.1"/>
    <property type="molecule type" value="Genomic_DNA"/>
</dbReference>
<comment type="caution">
    <text evidence="1">The sequence shown here is derived from an EMBL/GenBank/DDBJ whole genome shotgun (WGS) entry which is preliminary data.</text>
</comment>
<protein>
    <recommendedName>
        <fullName evidence="3">F-box domain-containing protein</fullName>
    </recommendedName>
</protein>
<dbReference type="InterPro" id="IPR032675">
    <property type="entry name" value="LRR_dom_sf"/>
</dbReference>
<reference evidence="1" key="1">
    <citation type="journal article" date="2020" name="Fungal Divers.">
        <title>Resolving the Mortierellaceae phylogeny through synthesis of multi-gene phylogenetics and phylogenomics.</title>
        <authorList>
            <person name="Vandepol N."/>
            <person name="Liber J."/>
            <person name="Desiro A."/>
            <person name="Na H."/>
            <person name="Kennedy M."/>
            <person name="Barry K."/>
            <person name="Grigoriev I.V."/>
            <person name="Miller A.N."/>
            <person name="O'Donnell K."/>
            <person name="Stajich J.E."/>
            <person name="Bonito G."/>
        </authorList>
    </citation>
    <scope>NUCLEOTIDE SEQUENCE</scope>
    <source>
        <strain evidence="1">NRRL 2769</strain>
    </source>
</reference>
<dbReference type="SUPFAM" id="SSF52047">
    <property type="entry name" value="RNI-like"/>
    <property type="match status" value="1"/>
</dbReference>
<proteinExistence type="predicted"/>
<accession>A0A9P6N2T3</accession>
<name>A0A9P6N2T3_9FUNG</name>
<gene>
    <name evidence="1" type="ORF">BGZ80_001495</name>
</gene>
<evidence type="ECO:0000313" key="2">
    <source>
        <dbReference type="Proteomes" id="UP000703661"/>
    </source>
</evidence>
<keyword evidence="2" id="KW-1185">Reference proteome</keyword>
<sequence>MTTLTPFDLPLVMEQIGTHLDPKDLTSCTLVCKDWHAQFAPFIWWYILEDCDDLLSSIYHKHKGIKPQRLNRHRYYGEEEMTSHMNPQLPKVPSTDKPTFHLETEFIRIISEYIQKIDNLSSAFHKQRRTRLEYSSFLSFILMGWLCNDVREIKFVYHEPVSFVKHQSNPSDMYKMSDQYYNTSEKPDRVVEILERSRHLEVLYLHDYSWSLVYRWVSLTNSLVSVPQWPKLASVTLLDCTISQDFLDILLTNSPSIQRLCLERITFRSKTRFEIFDFQRKHEANDGGSNSKAPLENVHLGPPIRKLVLKELEGVTLRQQMLFASQLQNLEKFSFTIEKDSAPVLFLGSGFQALRSLDLTKKFIQSGQDTVGPSFAVVIRTAFRIEDLKMSRTPLT</sequence>